<feature type="compositionally biased region" description="Basic and acidic residues" evidence="1">
    <location>
        <begin position="1"/>
        <end position="12"/>
    </location>
</feature>
<accession>A0A9J5Z4A3</accession>
<feature type="region of interest" description="Disordered" evidence="1">
    <location>
        <begin position="1"/>
        <end position="43"/>
    </location>
</feature>
<evidence type="ECO:0000313" key="2">
    <source>
        <dbReference type="EMBL" id="KAG5605886.1"/>
    </source>
</evidence>
<organism evidence="2 3">
    <name type="scientific">Solanum commersonii</name>
    <name type="common">Commerson's wild potato</name>
    <name type="synonym">Commerson's nightshade</name>
    <dbReference type="NCBI Taxonomy" id="4109"/>
    <lineage>
        <taxon>Eukaryota</taxon>
        <taxon>Viridiplantae</taxon>
        <taxon>Streptophyta</taxon>
        <taxon>Embryophyta</taxon>
        <taxon>Tracheophyta</taxon>
        <taxon>Spermatophyta</taxon>
        <taxon>Magnoliopsida</taxon>
        <taxon>eudicotyledons</taxon>
        <taxon>Gunneridae</taxon>
        <taxon>Pentapetalae</taxon>
        <taxon>asterids</taxon>
        <taxon>lamiids</taxon>
        <taxon>Solanales</taxon>
        <taxon>Solanaceae</taxon>
        <taxon>Solanoideae</taxon>
        <taxon>Solaneae</taxon>
        <taxon>Solanum</taxon>
    </lineage>
</organism>
<dbReference type="Proteomes" id="UP000824120">
    <property type="component" value="Chromosome 5"/>
</dbReference>
<dbReference type="AlphaFoldDB" id="A0A9J5Z4A3"/>
<reference evidence="2 3" key="1">
    <citation type="submission" date="2020-09" db="EMBL/GenBank/DDBJ databases">
        <title>De no assembly of potato wild relative species, Solanum commersonii.</title>
        <authorList>
            <person name="Cho K."/>
        </authorList>
    </citation>
    <scope>NUCLEOTIDE SEQUENCE [LARGE SCALE GENOMIC DNA]</scope>
    <source>
        <strain evidence="2">LZ3.2</strain>
        <tissue evidence="2">Leaf</tissue>
    </source>
</reference>
<keyword evidence="3" id="KW-1185">Reference proteome</keyword>
<gene>
    <name evidence="2" type="ORF">H5410_027378</name>
</gene>
<evidence type="ECO:0000313" key="3">
    <source>
        <dbReference type="Proteomes" id="UP000824120"/>
    </source>
</evidence>
<sequence>MKLTGKLKEKTKPQANNKQQLPRLKKRNKTKTRNNPIPGLLGDQFHLNTKAIRTASNRNQHPQNCRNYKIQTMLRKETTTGHQVKEVIQYKGQTMIHLY</sequence>
<proteinExistence type="predicted"/>
<feature type="compositionally biased region" description="Basic residues" evidence="1">
    <location>
        <begin position="23"/>
        <end position="32"/>
    </location>
</feature>
<comment type="caution">
    <text evidence="2">The sequence shown here is derived from an EMBL/GenBank/DDBJ whole genome shotgun (WGS) entry which is preliminary data.</text>
</comment>
<protein>
    <submittedName>
        <fullName evidence="2">Uncharacterized protein</fullName>
    </submittedName>
</protein>
<evidence type="ECO:0000256" key="1">
    <source>
        <dbReference type="SAM" id="MobiDB-lite"/>
    </source>
</evidence>
<name>A0A9J5Z4A3_SOLCO</name>
<dbReference type="EMBL" id="JACXVP010000005">
    <property type="protein sequence ID" value="KAG5605886.1"/>
    <property type="molecule type" value="Genomic_DNA"/>
</dbReference>